<dbReference type="InterPro" id="IPR012910">
    <property type="entry name" value="Plug_dom"/>
</dbReference>
<dbReference type="Proteomes" id="UP001221558">
    <property type="component" value="Chromosome"/>
</dbReference>
<evidence type="ECO:0000313" key="10">
    <source>
        <dbReference type="Proteomes" id="UP001221558"/>
    </source>
</evidence>
<evidence type="ECO:0000259" key="8">
    <source>
        <dbReference type="Pfam" id="PF07715"/>
    </source>
</evidence>
<organism evidence="9 10">
    <name type="scientific">Sphingobacterium oryzagri</name>
    <dbReference type="NCBI Taxonomy" id="3025669"/>
    <lineage>
        <taxon>Bacteria</taxon>
        <taxon>Pseudomonadati</taxon>
        <taxon>Bacteroidota</taxon>
        <taxon>Sphingobacteriia</taxon>
        <taxon>Sphingobacteriales</taxon>
        <taxon>Sphingobacteriaceae</taxon>
        <taxon>Sphingobacterium</taxon>
    </lineage>
</organism>
<reference evidence="9 10" key="1">
    <citation type="submission" date="2023-02" db="EMBL/GenBank/DDBJ databases">
        <title>Genome sequence of Sphingobacterium sp. KACC 22765.</title>
        <authorList>
            <person name="Kim S."/>
            <person name="Heo J."/>
            <person name="Kwon S.-W."/>
        </authorList>
    </citation>
    <scope>NUCLEOTIDE SEQUENCE [LARGE SCALE GENOMIC DNA]</scope>
    <source>
        <strain evidence="9 10">KACC 22765</strain>
    </source>
</reference>
<dbReference type="InterPro" id="IPR039426">
    <property type="entry name" value="TonB-dep_rcpt-like"/>
</dbReference>
<dbReference type="Pfam" id="PF13715">
    <property type="entry name" value="CarbopepD_reg_2"/>
    <property type="match status" value="1"/>
</dbReference>
<dbReference type="InterPro" id="IPR008969">
    <property type="entry name" value="CarboxyPept-like_regulatory"/>
</dbReference>
<comment type="similarity">
    <text evidence="7">Belongs to the TonB-dependent receptor family.</text>
</comment>
<keyword evidence="2 7" id="KW-0813">Transport</keyword>
<dbReference type="NCBIfam" id="TIGR04056">
    <property type="entry name" value="OMP_RagA_SusC"/>
    <property type="match status" value="1"/>
</dbReference>
<comment type="subcellular location">
    <subcellularLocation>
        <location evidence="1 7">Cell outer membrane</location>
        <topology evidence="1 7">Multi-pass membrane protein</topology>
    </subcellularLocation>
</comment>
<evidence type="ECO:0000256" key="2">
    <source>
        <dbReference type="ARBA" id="ARBA00022448"/>
    </source>
</evidence>
<dbReference type="InterPro" id="IPR036942">
    <property type="entry name" value="Beta-barrel_TonB_sf"/>
</dbReference>
<gene>
    <name evidence="9" type="ORF">PQ465_09110</name>
</gene>
<evidence type="ECO:0000313" key="9">
    <source>
        <dbReference type="EMBL" id="WDF70516.1"/>
    </source>
</evidence>
<keyword evidence="6 7" id="KW-0998">Cell outer membrane</keyword>
<dbReference type="SUPFAM" id="SSF49464">
    <property type="entry name" value="Carboxypeptidase regulatory domain-like"/>
    <property type="match status" value="1"/>
</dbReference>
<dbReference type="InterPro" id="IPR023997">
    <property type="entry name" value="TonB-dep_OMP_SusC/RagA_CS"/>
</dbReference>
<sequence length="1041" mass="116565">MKNTHDQPPKIIPLWIMCLLTLLSMQTYAQQVLVSGIARDAKGNLLAEVNVLEKNSKNVTKTDIDGRYQITVKSPSAILVFSFVGYVKQEHTANASSLDVNLQEDGAGLEEVVVLGYQQVNRKKVTSAVTTIKGKEIENIPYPTFDQMLQGRVAGLTALNTSGEPGASGVVNIRGSNSVSLGGVSHPLYVIDGMIYDVNDMPNAYGNNPLVSINPNDIESIDVLKDAAAAAIYGSRGANGVIMVTTKAAKAGAPPRFNFNFYQGLATKPTLRNVTVGAAERRLKMDLLNGMGNWDNLANLSMFLTDSLNNAFNNHTDWQGIFIKTAPTTNVDASVEGSSGSTQYRLSMGYYNEEGSMVGYGLRRLAPKLNLTIKPFERVSLMTTLNPTFVNVKHGFGDGTNFPFSTWSFPSSFWKLTDEQRKAYRGEYDSMDEDVTTTILSNTKLNIQILEGLNFTSSFSYTYNNNRRDWLHSRFINGTGADNAYHWANLTNVWEIENYLNWTKDWKEHNFNIVAGQQAQRQTNKQTSAYGIDVTGNTIFNMSPGNDLYAQTYVEERSRVAAFGRFNYDYKGKYIFSSSYRRDASSRYNISKRWTDFYSFSVAYNMADEAFFARWKETFNQFKWRASYGVTGNDPANYYAQYNLLSSNATYYNSSFGLDSRATTTTYNGTTVISPNYSSFAGERNLTWEKYPQLNVGIDLSLFNSRVNINADWYVRDAKNIYYSNLLAPTTSGYSYYSGNVINLRNTGVEFTLNADILPKSKNFQWSTTFTLGINDNYITKLPNGGQDLIVGPPWMQQTLTVGKPLFNYRVWEVDGVYATDADVPTDPLTGNKITMLGATMRAGDPILKDQNGDYKIDENDKVDYGSPNARITGGWVNTFSYKGVYVSVLCSFIQGRRVWNGYTSDKLNGTAADIYNRWGVVAGPSTLKDVNYWTGPGDTDAEFGNITNTSIDRWHIAQSHFVEDGSFLRIKNIMLGYTLPNGLLEHWKIKNMRLFGMIDNVYLLNQSTLPDPEAVQPNGYSDGNRYPLVRKYTLGLNFIF</sequence>
<dbReference type="InterPro" id="IPR023996">
    <property type="entry name" value="TonB-dep_OMP_SusC/RagA"/>
</dbReference>
<feature type="domain" description="TonB-dependent receptor plug" evidence="8">
    <location>
        <begin position="123"/>
        <end position="241"/>
    </location>
</feature>
<keyword evidence="5 7" id="KW-0472">Membrane</keyword>
<evidence type="ECO:0000256" key="6">
    <source>
        <dbReference type="ARBA" id="ARBA00023237"/>
    </source>
</evidence>
<proteinExistence type="inferred from homology"/>
<accession>A0ABY7WLN2</accession>
<name>A0ABY7WLN2_9SPHI</name>
<keyword evidence="4 7" id="KW-0812">Transmembrane</keyword>
<dbReference type="InterPro" id="IPR037066">
    <property type="entry name" value="Plug_dom_sf"/>
</dbReference>
<evidence type="ECO:0000256" key="3">
    <source>
        <dbReference type="ARBA" id="ARBA00022452"/>
    </source>
</evidence>
<protein>
    <submittedName>
        <fullName evidence="9">SusC/RagA family TonB-linked outer membrane protein</fullName>
    </submittedName>
</protein>
<dbReference type="EMBL" id="CP117880">
    <property type="protein sequence ID" value="WDF70516.1"/>
    <property type="molecule type" value="Genomic_DNA"/>
</dbReference>
<evidence type="ECO:0000256" key="1">
    <source>
        <dbReference type="ARBA" id="ARBA00004571"/>
    </source>
</evidence>
<dbReference type="Pfam" id="PF07715">
    <property type="entry name" value="Plug"/>
    <property type="match status" value="1"/>
</dbReference>
<dbReference type="NCBIfam" id="TIGR04057">
    <property type="entry name" value="SusC_RagA_signa"/>
    <property type="match status" value="1"/>
</dbReference>
<keyword evidence="10" id="KW-1185">Reference proteome</keyword>
<dbReference type="Gene3D" id="2.170.130.10">
    <property type="entry name" value="TonB-dependent receptor, plug domain"/>
    <property type="match status" value="1"/>
</dbReference>
<dbReference type="RefSeq" id="WP_274269222.1">
    <property type="nucleotide sequence ID" value="NZ_CP117880.1"/>
</dbReference>
<evidence type="ECO:0000256" key="4">
    <source>
        <dbReference type="ARBA" id="ARBA00022692"/>
    </source>
</evidence>
<evidence type="ECO:0000256" key="7">
    <source>
        <dbReference type="PROSITE-ProRule" id="PRU01360"/>
    </source>
</evidence>
<evidence type="ECO:0000256" key="5">
    <source>
        <dbReference type="ARBA" id="ARBA00023136"/>
    </source>
</evidence>
<keyword evidence="3 7" id="KW-1134">Transmembrane beta strand</keyword>
<dbReference type="Gene3D" id="2.40.170.20">
    <property type="entry name" value="TonB-dependent receptor, beta-barrel domain"/>
    <property type="match status" value="1"/>
</dbReference>
<dbReference type="SUPFAM" id="SSF56935">
    <property type="entry name" value="Porins"/>
    <property type="match status" value="1"/>
</dbReference>
<dbReference type="PROSITE" id="PS52016">
    <property type="entry name" value="TONB_DEPENDENT_REC_3"/>
    <property type="match status" value="1"/>
</dbReference>